<evidence type="ECO:0000259" key="4">
    <source>
        <dbReference type="Pfam" id="PF16738"/>
    </source>
</evidence>
<protein>
    <submittedName>
        <fullName evidence="5">Starch-binding module 26</fullName>
    </submittedName>
</protein>
<reference evidence="6" key="1">
    <citation type="submission" date="2016-11" db="EMBL/GenBank/DDBJ databases">
        <authorList>
            <person name="Varghese N."/>
            <person name="Submissions S."/>
        </authorList>
    </citation>
    <scope>NUCLEOTIDE SEQUENCE [LARGE SCALE GENOMIC DNA]</scope>
    <source>
        <strain evidence="6">DSM 3071</strain>
    </source>
</reference>
<name>A0A1M5T7Q5_BUTFI</name>
<dbReference type="STRING" id="1121131.SAMN02745229_00513"/>
<dbReference type="InterPro" id="IPR031965">
    <property type="entry name" value="CBM26"/>
</dbReference>
<accession>A0A1M5T7Q5</accession>
<evidence type="ECO:0000313" key="6">
    <source>
        <dbReference type="Proteomes" id="UP000184278"/>
    </source>
</evidence>
<dbReference type="Proteomes" id="UP000184278">
    <property type="component" value="Unassembled WGS sequence"/>
</dbReference>
<evidence type="ECO:0000256" key="3">
    <source>
        <dbReference type="SAM" id="SignalP"/>
    </source>
</evidence>
<feature type="domain" description="Starch-binding module 26" evidence="4">
    <location>
        <begin position="246"/>
        <end position="310"/>
    </location>
</feature>
<gene>
    <name evidence="5" type="ORF">SAMN02745229_00513</name>
</gene>
<dbReference type="RefSeq" id="WP_073385259.1">
    <property type="nucleotide sequence ID" value="NZ_FQXK01000004.1"/>
</dbReference>
<feature type="region of interest" description="Disordered" evidence="1">
    <location>
        <begin position="341"/>
        <end position="375"/>
    </location>
</feature>
<dbReference type="InterPro" id="IPR013783">
    <property type="entry name" value="Ig-like_fold"/>
</dbReference>
<feature type="transmembrane region" description="Helical" evidence="2">
    <location>
        <begin position="378"/>
        <end position="400"/>
    </location>
</feature>
<dbReference type="Pfam" id="PF16738">
    <property type="entry name" value="CBM26"/>
    <property type="match status" value="2"/>
</dbReference>
<evidence type="ECO:0000313" key="5">
    <source>
        <dbReference type="EMBL" id="SHH46807.1"/>
    </source>
</evidence>
<dbReference type="EMBL" id="FQXK01000004">
    <property type="protein sequence ID" value="SHH46807.1"/>
    <property type="molecule type" value="Genomic_DNA"/>
</dbReference>
<feature type="compositionally biased region" description="Polar residues" evidence="1">
    <location>
        <begin position="348"/>
        <end position="362"/>
    </location>
</feature>
<feature type="chain" id="PRO_5038522451" evidence="3">
    <location>
        <begin position="20"/>
        <end position="405"/>
    </location>
</feature>
<keyword evidence="6" id="KW-1185">Reference proteome</keyword>
<feature type="domain" description="Starch-binding module 26" evidence="4">
    <location>
        <begin position="42"/>
        <end position="105"/>
    </location>
</feature>
<evidence type="ECO:0000256" key="1">
    <source>
        <dbReference type="SAM" id="MobiDB-lite"/>
    </source>
</evidence>
<keyword evidence="2" id="KW-1133">Transmembrane helix</keyword>
<organism evidence="5 6">
    <name type="scientific">Butyrivibrio fibrisolvens DSM 3071</name>
    <dbReference type="NCBI Taxonomy" id="1121131"/>
    <lineage>
        <taxon>Bacteria</taxon>
        <taxon>Bacillati</taxon>
        <taxon>Bacillota</taxon>
        <taxon>Clostridia</taxon>
        <taxon>Lachnospirales</taxon>
        <taxon>Lachnospiraceae</taxon>
        <taxon>Butyrivibrio</taxon>
    </lineage>
</organism>
<dbReference type="OrthoDB" id="2063733at2"/>
<sequence>MKQFKMLVSKLAIALIVFAAVVAKLSASVVAAGGDNEMIVIYAQVPDDWENPCVWAWDNDGNSAFDMWPGGEMEEDKDNAGWNYVYIPSWANHIIINANGGEVQADEIVLEEAVNTWVTIAAPDDASISTEQLTEGDIPEYVEKFPVHVRVDESWGVPTLQGTLEDGTQAFEDAKVMTLDATDWYTANIPVTAKSITVSSEDGKNSTEDIKIDAAQVWVSVEADGTYDFSYVDPEKAAAPNITVYVIAPSDWEKPCLWAWSAPDGTGVYATWPGEAFEEGENGWLCKEVPGWINSIIVNANDGTVQTADISIDSGVDVWVVVTDKDNYEVYYEEPEVTIDTADATDASEGSSDSTEAASNEQEVAGAKRDGGSNGSSLPLIGGTIALALVAAAGTGTYMAKKNSK</sequence>
<keyword evidence="2" id="KW-0812">Transmembrane</keyword>
<dbReference type="GeneID" id="89509419"/>
<evidence type="ECO:0000256" key="2">
    <source>
        <dbReference type="SAM" id="Phobius"/>
    </source>
</evidence>
<keyword evidence="3" id="KW-0732">Signal</keyword>
<dbReference type="Gene3D" id="2.60.40.10">
    <property type="entry name" value="Immunoglobulins"/>
    <property type="match status" value="2"/>
</dbReference>
<keyword evidence="2" id="KW-0472">Membrane</keyword>
<feature type="signal peptide" evidence="3">
    <location>
        <begin position="1"/>
        <end position="19"/>
    </location>
</feature>
<proteinExistence type="predicted"/>
<dbReference type="AlphaFoldDB" id="A0A1M5T7Q5"/>